<feature type="domain" description="N-acetyltransferase" evidence="1">
    <location>
        <begin position="132"/>
        <end position="269"/>
    </location>
</feature>
<evidence type="ECO:0000313" key="3">
    <source>
        <dbReference type="Proteomes" id="UP000596857"/>
    </source>
</evidence>
<dbReference type="EMBL" id="WHOB01000020">
    <property type="protein sequence ID" value="NOU78720.1"/>
    <property type="molecule type" value="Genomic_DNA"/>
</dbReference>
<proteinExistence type="predicted"/>
<keyword evidence="3" id="KW-1185">Reference proteome</keyword>
<dbReference type="Proteomes" id="UP000596857">
    <property type="component" value="Unassembled WGS sequence"/>
</dbReference>
<dbReference type="InterPro" id="IPR013653">
    <property type="entry name" value="GCN5-like_dom"/>
</dbReference>
<dbReference type="InterPro" id="IPR016181">
    <property type="entry name" value="Acyl_CoA_acyltransferase"/>
</dbReference>
<dbReference type="InterPro" id="IPR027365">
    <property type="entry name" value="GNAT_acetyltra_YdfB-like"/>
</dbReference>
<accession>A0ABX1YCL9</accession>
<dbReference type="PROSITE" id="PS51186">
    <property type="entry name" value="GNAT"/>
    <property type="match status" value="1"/>
</dbReference>
<gene>
    <name evidence="2" type="ORF">GC101_07465</name>
</gene>
<dbReference type="SUPFAM" id="SSF55729">
    <property type="entry name" value="Acyl-CoA N-acyltransferases (Nat)"/>
    <property type="match status" value="1"/>
</dbReference>
<evidence type="ECO:0000259" key="1">
    <source>
        <dbReference type="PROSITE" id="PS51186"/>
    </source>
</evidence>
<name>A0ABX1YCL9_9BACL</name>
<dbReference type="Pfam" id="PF08445">
    <property type="entry name" value="FR47"/>
    <property type="match status" value="1"/>
</dbReference>
<evidence type="ECO:0000313" key="2">
    <source>
        <dbReference type="EMBL" id="NOU78720.1"/>
    </source>
</evidence>
<comment type="caution">
    <text evidence="2">The sequence shown here is derived from an EMBL/GenBank/DDBJ whole genome shotgun (WGS) entry which is preliminary data.</text>
</comment>
<dbReference type="PANTHER" id="PTHR31143:SF2">
    <property type="entry name" value="FR47-LIKE DOMAIN-CONTAINING PROTEIN-RELATED"/>
    <property type="match status" value="1"/>
</dbReference>
<reference evidence="2 3" key="1">
    <citation type="submission" date="2019-10" db="EMBL/GenBank/DDBJ databases">
        <title>Description of Paenibacillus terricola sp. nov.</title>
        <authorList>
            <person name="Carlier A."/>
            <person name="Qi S."/>
        </authorList>
    </citation>
    <scope>NUCLEOTIDE SEQUENCE [LARGE SCALE GENOMIC DNA]</scope>
    <source>
        <strain evidence="2 3">LMG 31459</strain>
    </source>
</reference>
<protein>
    <submittedName>
        <fullName evidence="2">GNAT family N-acetyltransferase</fullName>
    </submittedName>
</protein>
<organism evidence="2 3">
    <name type="scientific">Paenibacillus phytohabitans</name>
    <dbReference type="NCBI Taxonomy" id="2654978"/>
    <lineage>
        <taxon>Bacteria</taxon>
        <taxon>Bacillati</taxon>
        <taxon>Bacillota</taxon>
        <taxon>Bacilli</taxon>
        <taxon>Bacillales</taxon>
        <taxon>Paenibacillaceae</taxon>
        <taxon>Paenibacillus</taxon>
    </lineage>
</organism>
<dbReference type="PANTHER" id="PTHR31143">
    <property type="match status" value="1"/>
</dbReference>
<dbReference type="RefSeq" id="WP_171716717.1">
    <property type="nucleotide sequence ID" value="NZ_WHOB01000020.1"/>
</dbReference>
<dbReference type="Gene3D" id="3.40.630.30">
    <property type="match status" value="1"/>
</dbReference>
<dbReference type="InterPro" id="IPR000182">
    <property type="entry name" value="GNAT_dom"/>
</dbReference>
<sequence>MFVDFEPDDRVLDSEAFLQEEVEYNLLHLITGNPESLRIKTAEDHLIFAHTEGYNPWLWIAPEVGADQRRALVRQLVERLKGRGLSGVNGTKETGKLFAEAYCENTGKLYHVHMIMEAYHCPQVKKPANVSGKLLQADAGYIPVIADYLASFVKDAFGTENAPENFLGYARDITESGKLRLWMVQDRPVSMANLAHLSSRHARINEVFTPQDCRKQGYASAAVAELCAELLGKGITPMLYADAANPDSNKVYQSIGFERTGSIVDLRFQ</sequence>